<dbReference type="AlphaFoldDB" id="A0A370TXT2"/>
<feature type="region of interest" description="Disordered" evidence="2">
    <location>
        <begin position="596"/>
        <end position="644"/>
    </location>
</feature>
<proteinExistence type="predicted"/>
<feature type="compositionally biased region" description="Polar residues" evidence="2">
    <location>
        <begin position="420"/>
        <end position="434"/>
    </location>
</feature>
<dbReference type="OrthoDB" id="4088568at2759"/>
<dbReference type="GeneID" id="43593161"/>
<dbReference type="RefSeq" id="XP_031872989.1">
    <property type="nucleotide sequence ID" value="XM_032008935.1"/>
</dbReference>
<evidence type="ECO:0000256" key="2">
    <source>
        <dbReference type="SAM" id="MobiDB-lite"/>
    </source>
</evidence>
<feature type="region of interest" description="Disordered" evidence="2">
    <location>
        <begin position="348"/>
        <end position="380"/>
    </location>
</feature>
<reference evidence="3 4" key="1">
    <citation type="journal article" date="2018" name="IMA Fungus">
        <title>IMA Genome-F 9: Draft genome sequence of Annulohypoxylon stygium, Aspergillus mulundensis, Berkeleyomyces basicola (syn. Thielaviopsis basicola), Ceratocystis smalleyi, two Cercospora beticola strains, Coleophoma cylindrospora, Fusarium fracticaudum, Phialophora cf. hyalina, and Morchella septimelata.</title>
        <authorList>
            <person name="Wingfield B.D."/>
            <person name="Bills G.F."/>
            <person name="Dong Y."/>
            <person name="Huang W."/>
            <person name="Nel W.J."/>
            <person name="Swalarsk-Parry B.S."/>
            <person name="Vaghefi N."/>
            <person name="Wilken P.M."/>
            <person name="An Z."/>
            <person name="de Beer Z.W."/>
            <person name="De Vos L."/>
            <person name="Chen L."/>
            <person name="Duong T.A."/>
            <person name="Gao Y."/>
            <person name="Hammerbacher A."/>
            <person name="Kikkert J.R."/>
            <person name="Li Y."/>
            <person name="Li H."/>
            <person name="Li K."/>
            <person name="Li Q."/>
            <person name="Liu X."/>
            <person name="Ma X."/>
            <person name="Naidoo K."/>
            <person name="Pethybridge S.J."/>
            <person name="Sun J."/>
            <person name="Steenkamp E.T."/>
            <person name="van der Nest M.A."/>
            <person name="van Wyk S."/>
            <person name="Wingfield M.J."/>
            <person name="Xiong C."/>
            <person name="Yue Q."/>
            <person name="Zhang X."/>
        </authorList>
    </citation>
    <scope>NUCLEOTIDE SEQUENCE [LARGE SCALE GENOMIC DNA]</scope>
    <source>
        <strain evidence="3 4">BP 5553</strain>
    </source>
</reference>
<feature type="region of interest" description="Disordered" evidence="2">
    <location>
        <begin position="393"/>
        <end position="546"/>
    </location>
</feature>
<comment type="caution">
    <text evidence="3">The sequence shown here is derived from an EMBL/GenBank/DDBJ whole genome shotgun (WGS) entry which is preliminary data.</text>
</comment>
<feature type="compositionally biased region" description="Polar residues" evidence="2">
    <location>
        <begin position="370"/>
        <end position="380"/>
    </location>
</feature>
<name>A0A370TXT2_9HELO</name>
<keyword evidence="4" id="KW-1185">Reference proteome</keyword>
<evidence type="ECO:0000313" key="4">
    <source>
        <dbReference type="Proteomes" id="UP000254866"/>
    </source>
</evidence>
<gene>
    <name evidence="3" type="ORF">BP5553_00312</name>
</gene>
<keyword evidence="1" id="KW-0175">Coiled coil</keyword>
<protein>
    <submittedName>
        <fullName evidence="3">Uncharacterized protein</fullName>
    </submittedName>
</protein>
<dbReference type="STRING" id="2656787.A0A370TXT2"/>
<evidence type="ECO:0000256" key="1">
    <source>
        <dbReference type="SAM" id="Coils"/>
    </source>
</evidence>
<feature type="compositionally biased region" description="Low complexity" evidence="2">
    <location>
        <begin position="626"/>
        <end position="641"/>
    </location>
</feature>
<feature type="coiled-coil region" evidence="1">
    <location>
        <begin position="70"/>
        <end position="230"/>
    </location>
</feature>
<dbReference type="Proteomes" id="UP000254866">
    <property type="component" value="Unassembled WGS sequence"/>
</dbReference>
<dbReference type="EMBL" id="NPIC01000001">
    <property type="protein sequence ID" value="RDL40333.1"/>
    <property type="molecule type" value="Genomic_DNA"/>
</dbReference>
<feature type="compositionally biased region" description="Basic and acidic residues" evidence="2">
    <location>
        <begin position="519"/>
        <end position="531"/>
    </location>
</feature>
<evidence type="ECO:0000313" key="3">
    <source>
        <dbReference type="EMBL" id="RDL40333.1"/>
    </source>
</evidence>
<accession>A0A370TXT2</accession>
<organism evidence="3 4">
    <name type="scientific">Venustampulla echinocandica</name>
    <dbReference type="NCBI Taxonomy" id="2656787"/>
    <lineage>
        <taxon>Eukaryota</taxon>
        <taxon>Fungi</taxon>
        <taxon>Dikarya</taxon>
        <taxon>Ascomycota</taxon>
        <taxon>Pezizomycotina</taxon>
        <taxon>Leotiomycetes</taxon>
        <taxon>Helotiales</taxon>
        <taxon>Pleuroascaceae</taxon>
        <taxon>Venustampulla</taxon>
    </lineage>
</organism>
<sequence length="733" mass="81612">MAAAKDDSLETLIGRIPARPPTAAEATTDDQSLHCCCGHLDCAYLKHNCNALADLEKEVHTAAALGQALLARHENYMQDAERDRKEMNDKIERLEKDKKELESQNARTIEDNRALLEQLEAVNMTVTDSDTHIKSLEATLHSTRQELRRLEDLASRTQDLEIQLAALEQEQDVLQKTVFRTEADERSAIQRWKRAERGLSELQEQLERIEREAQEERERHVEVLGRMERQRVVERELGTAAGRLKAAAATVGKGKNGSNVVSHFVKDILQDNANLQMGIMELRGMLMNSNDEVQSLRERLMIHQPLEIDERNGPQPTLDAELAQKETTEQAAISQELHIHHHYHVPKKEEIRRPKKKRASINPALFSPSRVGQSPRPSRNLETASTILSQTAVTVPSTPITTNHRWSMQSGPMSDFAPSSVPSSPQSMYRNSTLFDRGLDFDSSRPTSPGSSIDPMSPQFQPFRHRKKGSEVSTRSFGPPINFQPHNVIQEEDDDVHEISDLQSPNPPCLDEGGTSSDASRDMDDQSHTDQDWDAPFQPTLRRTSSHESILSISGIDIHTLKSRPSQLTIRGNTAFYAPRTRLGTPTSMVSLDTSITTRPTLSHNGQDSTSYLRSNILPTSDDSRSINSSNSHETPSSSSPGLGGKLGGWVFGRWGVSPAKSSSDLRYTNQHRVVSSPPVSPYTMARPSGINQKGPIPGFMKKIERAPSNVTPEVIDHDALKEVLIEGGLAPY</sequence>
<feature type="compositionally biased region" description="Polar residues" evidence="2">
    <location>
        <begin position="596"/>
        <end position="619"/>
    </location>
</feature>
<feature type="compositionally biased region" description="Polar residues" evidence="2">
    <location>
        <begin position="393"/>
        <end position="412"/>
    </location>
</feature>